<dbReference type="AlphaFoldDB" id="A0A0U0UEU9"/>
<reference evidence="3" key="1">
    <citation type="submission" date="2015-03" db="EMBL/GenBank/DDBJ databases">
        <authorList>
            <consortium name="Pathogen Informatics"/>
        </authorList>
    </citation>
    <scope>NUCLEOTIDE SEQUENCE [LARGE SCALE GENOMIC DNA]</scope>
    <source>
        <strain evidence="3">K00500041</strain>
    </source>
</reference>
<organism evidence="2 3">
    <name type="scientific">Mycobacterium tuberculosis</name>
    <dbReference type="NCBI Taxonomy" id="1773"/>
    <lineage>
        <taxon>Bacteria</taxon>
        <taxon>Bacillati</taxon>
        <taxon>Actinomycetota</taxon>
        <taxon>Actinomycetes</taxon>
        <taxon>Mycobacteriales</taxon>
        <taxon>Mycobacteriaceae</taxon>
        <taxon>Mycobacterium</taxon>
        <taxon>Mycobacterium tuberculosis complex</taxon>
    </lineage>
</organism>
<evidence type="ECO:0000313" key="2">
    <source>
        <dbReference type="EMBL" id="COU99683.1"/>
    </source>
</evidence>
<evidence type="ECO:0000313" key="3">
    <source>
        <dbReference type="Proteomes" id="UP000038802"/>
    </source>
</evidence>
<proteinExistence type="predicted"/>
<feature type="compositionally biased region" description="Basic and acidic residues" evidence="1">
    <location>
        <begin position="16"/>
        <end position="35"/>
    </location>
</feature>
<sequence length="108" mass="12078">MQMRTQFSGASLTFSPDDHGNHGGTDRGGQRIAAERRPVFAGMHHAEDFAVRDHRRQRNRTATKCLAEQVNVWQHTPVVAGERVTRTGQPRLDFVGDHQHVVLDAAGR</sequence>
<name>A0A0U0UEU9_MYCTX</name>
<protein>
    <submittedName>
        <fullName evidence="2">Uncharacterized protein</fullName>
    </submittedName>
</protein>
<gene>
    <name evidence="2" type="ORF">ERS007703_00240</name>
</gene>
<dbReference type="EMBL" id="CSAE01000014">
    <property type="protein sequence ID" value="COU99683.1"/>
    <property type="molecule type" value="Genomic_DNA"/>
</dbReference>
<dbReference type="Proteomes" id="UP000038802">
    <property type="component" value="Unassembled WGS sequence"/>
</dbReference>
<evidence type="ECO:0000256" key="1">
    <source>
        <dbReference type="SAM" id="MobiDB-lite"/>
    </source>
</evidence>
<accession>A0A0U0UEU9</accession>
<feature type="compositionally biased region" description="Polar residues" evidence="1">
    <location>
        <begin position="1"/>
        <end position="14"/>
    </location>
</feature>
<feature type="region of interest" description="Disordered" evidence="1">
    <location>
        <begin position="1"/>
        <end position="35"/>
    </location>
</feature>